<evidence type="ECO:0000256" key="3">
    <source>
        <dbReference type="ARBA" id="ARBA00022842"/>
    </source>
</evidence>
<feature type="domain" description="Hflx-type G" evidence="5">
    <location>
        <begin position="267"/>
        <end position="394"/>
    </location>
</feature>
<dbReference type="InterPro" id="IPR027417">
    <property type="entry name" value="P-loop_NTPase"/>
</dbReference>
<keyword evidence="4" id="KW-0342">GTP-binding</keyword>
<evidence type="ECO:0000313" key="7">
    <source>
        <dbReference type="Proteomes" id="UP000274131"/>
    </source>
</evidence>
<dbReference type="PANTHER" id="PTHR10229">
    <property type="entry name" value="GTP-BINDING PROTEIN HFLX"/>
    <property type="match status" value="1"/>
</dbReference>
<dbReference type="Gene3D" id="3.40.50.11060">
    <property type="entry name" value="GTPase HflX, N-terminal domain"/>
    <property type="match status" value="1"/>
</dbReference>
<keyword evidence="3" id="KW-0460">Magnesium</keyword>
<dbReference type="InterPro" id="IPR006073">
    <property type="entry name" value="GTP-bd"/>
</dbReference>
<dbReference type="SUPFAM" id="SSF52540">
    <property type="entry name" value="P-loop containing nucleoside triphosphate hydrolases"/>
    <property type="match status" value="1"/>
</dbReference>
<keyword evidence="2" id="KW-0547">Nucleotide-binding</keyword>
<dbReference type="AlphaFoldDB" id="A0A0N4VE66"/>
<dbReference type="GO" id="GO:0005525">
    <property type="term" value="F:GTP binding"/>
    <property type="evidence" value="ECO:0007669"/>
    <property type="project" value="UniProtKB-KW"/>
</dbReference>
<gene>
    <name evidence="6" type="ORF">EVEC_LOCUS8407</name>
</gene>
<accession>A0A0N4VE66</accession>
<reference evidence="8" key="1">
    <citation type="submission" date="2017-02" db="UniProtKB">
        <authorList>
            <consortium name="WormBaseParasite"/>
        </authorList>
    </citation>
    <scope>IDENTIFICATION</scope>
</reference>
<dbReference type="OrthoDB" id="10268034at2759"/>
<dbReference type="EMBL" id="UXUI01009411">
    <property type="protein sequence ID" value="VDD93656.1"/>
    <property type="molecule type" value="Genomic_DNA"/>
</dbReference>
<dbReference type="InterPro" id="IPR008584">
    <property type="entry name" value="CXXC_Zn-binding_euk"/>
</dbReference>
<evidence type="ECO:0000313" key="6">
    <source>
        <dbReference type="EMBL" id="VDD93656.1"/>
    </source>
</evidence>
<dbReference type="SUPFAM" id="SSF141678">
    <property type="entry name" value="MAL13P1.257-like"/>
    <property type="match status" value="1"/>
</dbReference>
<dbReference type="STRING" id="51028.A0A0N4VE66"/>
<evidence type="ECO:0000259" key="5">
    <source>
        <dbReference type="PROSITE" id="PS51705"/>
    </source>
</evidence>
<sequence length="646" mass="73315">MTLQLLNLGSNRIISVLYRRNNHITKLITGRYSTLSATGHFSLDTNNDDVKNNLSATEDEFGILSSFPTGHHVMVVHPKIRWGRHSAAASTTPELQLEEAVALVKTIPKFTVSKLVIVYFNCFLPCLIMVFLQDCPSVIVGTDYNTNKKRIWGEGRVQKLVEAKELYRATALMINVDMLSPVQQVELLSVFGVPVFDRYNIALLIFKIFARTKDAWLQIQLASIPYLRKDKFDALRLYEHEIRKKIRASVEEKRSEIENRKNKLASTTIAVVGYTNVGKSSLIKRLTGKTIYVKDRLFATLDAATYLSRLPSGSLVYFADTIGFISNLPTYLFASFEATLSHVTTADLVLFVEDMSHPDRIAQKETVLETLRRLNIRPEVMDSIIFVGNKVDKLLSLPHDPSIIYISCLSGFGFSQLVADIDKVGRVKRLLKLKPGSDVLKYLFAGSFLTADPIPTPDGNHLLCTFSMNDSEFANYSISAMPFIALELKADLENIDELQPKPDWTDFHWHLKIKCTNCGEEKDHWHYVAANVRETVDMGRAGKVNFVEKCKLCGRQNTLAIIQDSFKPYMIERNGEFQPVLKFDCRGIEPTDFDPRVGVWWARCTDSEAVFDDIDLSEKEWADYDEKAQCAVEIKELFSRFVLSKK</sequence>
<evidence type="ECO:0000256" key="4">
    <source>
        <dbReference type="ARBA" id="ARBA00023134"/>
    </source>
</evidence>
<evidence type="ECO:0000256" key="1">
    <source>
        <dbReference type="ARBA" id="ARBA00022723"/>
    </source>
</evidence>
<reference evidence="6 7" key="2">
    <citation type="submission" date="2018-10" db="EMBL/GenBank/DDBJ databases">
        <authorList>
            <consortium name="Pathogen Informatics"/>
        </authorList>
    </citation>
    <scope>NUCLEOTIDE SEQUENCE [LARGE SCALE GENOMIC DNA]</scope>
</reference>
<dbReference type="Gene3D" id="3.40.50.300">
    <property type="entry name" value="P-loop containing nucleotide triphosphate hydrolases"/>
    <property type="match status" value="1"/>
</dbReference>
<dbReference type="InterPro" id="IPR030394">
    <property type="entry name" value="G_HFLX_dom"/>
</dbReference>
<keyword evidence="7" id="KW-1185">Reference proteome</keyword>
<dbReference type="GO" id="GO:0046872">
    <property type="term" value="F:metal ion binding"/>
    <property type="evidence" value="ECO:0007669"/>
    <property type="project" value="UniProtKB-KW"/>
</dbReference>
<dbReference type="Pfam" id="PF05907">
    <property type="entry name" value="CXXC_Zn-b_euk"/>
    <property type="match status" value="1"/>
</dbReference>
<dbReference type="InterPro" id="IPR042108">
    <property type="entry name" value="GTPase_HflX_N_sf"/>
</dbReference>
<proteinExistence type="predicted"/>
<dbReference type="Pfam" id="PF01926">
    <property type="entry name" value="MMR_HSR1"/>
    <property type="match status" value="1"/>
</dbReference>
<evidence type="ECO:0000313" key="8">
    <source>
        <dbReference type="WBParaSite" id="EVEC_0000896601-mRNA-1"/>
    </source>
</evidence>
<keyword evidence="1" id="KW-0479">Metal-binding</keyword>
<organism evidence="8">
    <name type="scientific">Enterobius vermicularis</name>
    <name type="common">Human pinworm</name>
    <dbReference type="NCBI Taxonomy" id="51028"/>
    <lineage>
        <taxon>Eukaryota</taxon>
        <taxon>Metazoa</taxon>
        <taxon>Ecdysozoa</taxon>
        <taxon>Nematoda</taxon>
        <taxon>Chromadorea</taxon>
        <taxon>Rhabditida</taxon>
        <taxon>Spirurina</taxon>
        <taxon>Oxyuridomorpha</taxon>
        <taxon>Oxyuroidea</taxon>
        <taxon>Oxyuridae</taxon>
        <taxon>Enterobius</taxon>
    </lineage>
</organism>
<dbReference type="PRINTS" id="PR00326">
    <property type="entry name" value="GTP1OBG"/>
</dbReference>
<protein>
    <submittedName>
        <fullName evidence="8">Hflx-type G domain-containing protein</fullName>
    </submittedName>
</protein>
<dbReference type="PANTHER" id="PTHR10229:SF0">
    <property type="entry name" value="GTP-BINDING PROTEIN 6-RELATED"/>
    <property type="match status" value="1"/>
</dbReference>
<dbReference type="InterPro" id="IPR025121">
    <property type="entry name" value="GTPase_HflX_N"/>
</dbReference>
<dbReference type="Pfam" id="PF13167">
    <property type="entry name" value="GTP-bdg_N"/>
    <property type="match status" value="1"/>
</dbReference>
<evidence type="ECO:0000256" key="2">
    <source>
        <dbReference type="ARBA" id="ARBA00022741"/>
    </source>
</evidence>
<dbReference type="InterPro" id="IPR016496">
    <property type="entry name" value="GTPase_HflX"/>
</dbReference>
<name>A0A0N4VE66_ENTVE</name>
<dbReference type="GO" id="GO:0043022">
    <property type="term" value="F:ribosome binding"/>
    <property type="evidence" value="ECO:0007669"/>
    <property type="project" value="TreeGrafter"/>
</dbReference>
<dbReference type="PROSITE" id="PS51705">
    <property type="entry name" value="G_HFLX"/>
    <property type="match status" value="1"/>
</dbReference>
<dbReference type="GO" id="GO:0005737">
    <property type="term" value="C:cytoplasm"/>
    <property type="evidence" value="ECO:0007669"/>
    <property type="project" value="TreeGrafter"/>
</dbReference>
<dbReference type="Proteomes" id="UP000274131">
    <property type="component" value="Unassembled WGS sequence"/>
</dbReference>
<dbReference type="WBParaSite" id="EVEC_0000896601-mRNA-1">
    <property type="protein sequence ID" value="EVEC_0000896601-mRNA-1"/>
    <property type="gene ID" value="EVEC_0000896601"/>
</dbReference>